<proteinExistence type="predicted"/>
<dbReference type="RefSeq" id="WP_115811258.1">
    <property type="nucleotide sequence ID" value="NZ_QREI01000006.1"/>
</dbReference>
<feature type="compositionally biased region" description="Basic and acidic residues" evidence="1">
    <location>
        <begin position="72"/>
        <end position="86"/>
    </location>
</feature>
<organism evidence="3 4">
    <name type="scientific">Winogradskyella pacifica</name>
    <dbReference type="NCBI Taxonomy" id="664642"/>
    <lineage>
        <taxon>Bacteria</taxon>
        <taxon>Pseudomonadati</taxon>
        <taxon>Bacteroidota</taxon>
        <taxon>Flavobacteriia</taxon>
        <taxon>Flavobacteriales</taxon>
        <taxon>Flavobacteriaceae</taxon>
        <taxon>Winogradskyella</taxon>
    </lineage>
</organism>
<dbReference type="OrthoDB" id="1448202at2"/>
<sequence>MKRTILLLVFTIALTSSLFAQKNTDKKVNAYIETVESKITLTDEEKATLITLKTAHANAVSEINGKYEKGSEELKAKRKENNKEFSKGLNSAFGKERAKEIKAASKKNKAKKKKKRN</sequence>
<dbReference type="EMBL" id="QREI01000006">
    <property type="protein sequence ID" value="REE08740.1"/>
    <property type="molecule type" value="Genomic_DNA"/>
</dbReference>
<feature type="region of interest" description="Disordered" evidence="1">
    <location>
        <begin position="96"/>
        <end position="117"/>
    </location>
</feature>
<evidence type="ECO:0008006" key="5">
    <source>
        <dbReference type="Google" id="ProtNLM"/>
    </source>
</evidence>
<protein>
    <recommendedName>
        <fullName evidence="5">DUF4890 domain-containing protein</fullName>
    </recommendedName>
</protein>
<feature type="region of interest" description="Disordered" evidence="1">
    <location>
        <begin position="72"/>
        <end position="91"/>
    </location>
</feature>
<name>A0A3D9LPX0_9FLAO</name>
<keyword evidence="2" id="KW-0732">Signal</keyword>
<accession>A0A3D9LPX0</accession>
<dbReference type="AlphaFoldDB" id="A0A3D9LPX0"/>
<feature type="chain" id="PRO_5017647640" description="DUF4890 domain-containing protein" evidence="2">
    <location>
        <begin position="21"/>
        <end position="117"/>
    </location>
</feature>
<dbReference type="Proteomes" id="UP000256919">
    <property type="component" value="Unassembled WGS sequence"/>
</dbReference>
<evidence type="ECO:0000313" key="3">
    <source>
        <dbReference type="EMBL" id="REE08740.1"/>
    </source>
</evidence>
<evidence type="ECO:0000256" key="2">
    <source>
        <dbReference type="SAM" id="SignalP"/>
    </source>
</evidence>
<keyword evidence="4" id="KW-1185">Reference proteome</keyword>
<reference evidence="3 4" key="1">
    <citation type="submission" date="2018-07" db="EMBL/GenBank/DDBJ databases">
        <title>Genomic Encyclopedia of Type Strains, Phase III (KMG-III): the genomes of soil and plant-associated and newly described type strains.</title>
        <authorList>
            <person name="Whitman W."/>
        </authorList>
    </citation>
    <scope>NUCLEOTIDE SEQUENCE [LARGE SCALE GENOMIC DNA]</scope>
    <source>
        <strain evidence="3 4">CECT 7948</strain>
    </source>
</reference>
<evidence type="ECO:0000256" key="1">
    <source>
        <dbReference type="SAM" id="MobiDB-lite"/>
    </source>
</evidence>
<evidence type="ECO:0000313" key="4">
    <source>
        <dbReference type="Proteomes" id="UP000256919"/>
    </source>
</evidence>
<feature type="compositionally biased region" description="Basic residues" evidence="1">
    <location>
        <begin position="104"/>
        <end position="117"/>
    </location>
</feature>
<comment type="caution">
    <text evidence="3">The sequence shown here is derived from an EMBL/GenBank/DDBJ whole genome shotgun (WGS) entry which is preliminary data.</text>
</comment>
<gene>
    <name evidence="3" type="ORF">DFQ09_106207</name>
</gene>
<feature type="signal peptide" evidence="2">
    <location>
        <begin position="1"/>
        <end position="20"/>
    </location>
</feature>